<proteinExistence type="predicted"/>
<comment type="caution">
    <text evidence="3">The sequence shown here is derived from an EMBL/GenBank/DDBJ whole genome shotgun (WGS) entry which is preliminary data.</text>
</comment>
<evidence type="ECO:0000259" key="2">
    <source>
        <dbReference type="PROSITE" id="PS50089"/>
    </source>
</evidence>
<accession>A0AAV2YWF2</accession>
<keyword evidence="1" id="KW-0479">Metal-binding</keyword>
<dbReference type="Pfam" id="PF13639">
    <property type="entry name" value="zf-RING_2"/>
    <property type="match status" value="1"/>
</dbReference>
<dbReference type="InterPro" id="IPR001841">
    <property type="entry name" value="Znf_RING"/>
</dbReference>
<reference evidence="3" key="1">
    <citation type="submission" date="2022-11" db="EMBL/GenBank/DDBJ databases">
        <authorList>
            <person name="Morgan W.R."/>
            <person name="Tartar A."/>
        </authorList>
    </citation>
    <scope>NUCLEOTIDE SEQUENCE</scope>
    <source>
        <strain evidence="3">ARSEF 373</strain>
    </source>
</reference>
<name>A0AAV2YWF2_9STRA</name>
<protein>
    <recommendedName>
        <fullName evidence="2">RING-type domain-containing protein</fullName>
    </recommendedName>
</protein>
<evidence type="ECO:0000313" key="3">
    <source>
        <dbReference type="EMBL" id="DAZ97568.1"/>
    </source>
</evidence>
<dbReference type="CDD" id="cd06093">
    <property type="entry name" value="PX_domain"/>
    <property type="match status" value="1"/>
</dbReference>
<organism evidence="3 4">
    <name type="scientific">Lagenidium giganteum</name>
    <dbReference type="NCBI Taxonomy" id="4803"/>
    <lineage>
        <taxon>Eukaryota</taxon>
        <taxon>Sar</taxon>
        <taxon>Stramenopiles</taxon>
        <taxon>Oomycota</taxon>
        <taxon>Peronosporomycetes</taxon>
        <taxon>Pythiales</taxon>
        <taxon>Pythiaceae</taxon>
    </lineage>
</organism>
<dbReference type="InterPro" id="IPR013083">
    <property type="entry name" value="Znf_RING/FYVE/PHD"/>
</dbReference>
<dbReference type="GO" id="GO:0035091">
    <property type="term" value="F:phosphatidylinositol binding"/>
    <property type="evidence" value="ECO:0007669"/>
    <property type="project" value="InterPro"/>
</dbReference>
<dbReference type="InterPro" id="IPR036871">
    <property type="entry name" value="PX_dom_sf"/>
</dbReference>
<dbReference type="Gene3D" id="3.30.40.10">
    <property type="entry name" value="Zinc/RING finger domain, C3HC4 (zinc finger)"/>
    <property type="match status" value="1"/>
</dbReference>
<dbReference type="SUPFAM" id="SSF57850">
    <property type="entry name" value="RING/U-box"/>
    <property type="match status" value="1"/>
</dbReference>
<sequence>MLARGIRRELPLDVHVSSTTVQGYHVVYHFETSNVTTRRTWTIAHRYRAFCWLKTQLISHWTCHNERCAPVVLPCRHTFHRTCVFEWLLVNWHCPLCRKRVGPAAAATTYFRAKHSVQWWLSDFPENPLNTN</sequence>
<dbReference type="AlphaFoldDB" id="A0AAV2YWF2"/>
<keyword evidence="1" id="KW-0863">Zinc-finger</keyword>
<keyword evidence="4" id="KW-1185">Reference proteome</keyword>
<dbReference type="Proteomes" id="UP001146120">
    <property type="component" value="Unassembled WGS sequence"/>
</dbReference>
<feature type="domain" description="RING-type" evidence="2">
    <location>
        <begin position="63"/>
        <end position="98"/>
    </location>
</feature>
<evidence type="ECO:0000256" key="1">
    <source>
        <dbReference type="PROSITE-ProRule" id="PRU00175"/>
    </source>
</evidence>
<dbReference type="SUPFAM" id="SSF64268">
    <property type="entry name" value="PX domain"/>
    <property type="match status" value="1"/>
</dbReference>
<keyword evidence="1" id="KW-0862">Zinc</keyword>
<evidence type="ECO:0000313" key="4">
    <source>
        <dbReference type="Proteomes" id="UP001146120"/>
    </source>
</evidence>
<reference evidence="3" key="2">
    <citation type="journal article" date="2023" name="Microbiol Resour">
        <title>Decontamination and Annotation of the Draft Genome Sequence of the Oomycete Lagenidium giganteum ARSEF 373.</title>
        <authorList>
            <person name="Morgan W.R."/>
            <person name="Tartar A."/>
        </authorList>
    </citation>
    <scope>NUCLEOTIDE SEQUENCE</scope>
    <source>
        <strain evidence="3">ARSEF 373</strain>
    </source>
</reference>
<dbReference type="PROSITE" id="PS50089">
    <property type="entry name" value="ZF_RING_2"/>
    <property type="match status" value="1"/>
</dbReference>
<gene>
    <name evidence="3" type="ORF">N0F65_005540</name>
</gene>
<dbReference type="GO" id="GO:0008270">
    <property type="term" value="F:zinc ion binding"/>
    <property type="evidence" value="ECO:0007669"/>
    <property type="project" value="UniProtKB-KW"/>
</dbReference>
<dbReference type="EMBL" id="DAKRPA010000131">
    <property type="protein sequence ID" value="DAZ97568.1"/>
    <property type="molecule type" value="Genomic_DNA"/>
</dbReference>